<dbReference type="Gene3D" id="3.60.15.10">
    <property type="entry name" value="Ribonuclease Z/Hydroxyacylglutathione hydrolase-like"/>
    <property type="match status" value="1"/>
</dbReference>
<proteinExistence type="inferred from homology"/>
<organism evidence="9 10">
    <name type="scientific">Upupa epops</name>
    <name type="common">Eurasian hoopoe</name>
    <dbReference type="NCBI Taxonomy" id="57439"/>
    <lineage>
        <taxon>Eukaryota</taxon>
        <taxon>Metazoa</taxon>
        <taxon>Chordata</taxon>
        <taxon>Craniata</taxon>
        <taxon>Vertebrata</taxon>
        <taxon>Euteleostomi</taxon>
        <taxon>Archelosauria</taxon>
        <taxon>Archosauria</taxon>
        <taxon>Dinosauria</taxon>
        <taxon>Saurischia</taxon>
        <taxon>Theropoda</taxon>
        <taxon>Coelurosauria</taxon>
        <taxon>Aves</taxon>
        <taxon>Neognathae</taxon>
        <taxon>Neoaves</taxon>
        <taxon>Telluraves</taxon>
        <taxon>Coraciimorphae</taxon>
        <taxon>Bucerotiformes</taxon>
        <taxon>Upupidae</taxon>
        <taxon>Upupa</taxon>
    </lineage>
</organism>
<evidence type="ECO:0000256" key="5">
    <source>
        <dbReference type="ARBA" id="ARBA00022723"/>
    </source>
</evidence>
<evidence type="ECO:0000256" key="4">
    <source>
        <dbReference type="ARBA" id="ARBA00022722"/>
    </source>
</evidence>
<evidence type="ECO:0000256" key="8">
    <source>
        <dbReference type="ARBA" id="ARBA00022833"/>
    </source>
</evidence>
<reference evidence="9 10" key="1">
    <citation type="submission" date="2019-09" db="EMBL/GenBank/DDBJ databases">
        <title>Bird 10,000 Genomes (B10K) Project - Family phase.</title>
        <authorList>
            <person name="Zhang G."/>
        </authorList>
    </citation>
    <scope>NUCLEOTIDE SEQUENCE [LARGE SCALE GENOMIC DNA]</scope>
    <source>
        <strain evidence="9">B10K-DU-012-37</strain>
    </source>
</reference>
<dbReference type="GO" id="GO:0005634">
    <property type="term" value="C:nucleus"/>
    <property type="evidence" value="ECO:0007669"/>
    <property type="project" value="TreeGrafter"/>
</dbReference>
<dbReference type="InterPro" id="IPR036866">
    <property type="entry name" value="RibonucZ/Hydroxyglut_hydro"/>
</dbReference>
<dbReference type="AlphaFoldDB" id="A0A7K6B520"/>
<dbReference type="OrthoDB" id="527344at2759"/>
<comment type="caution">
    <text evidence="9">The sequence shown here is derived from an EMBL/GenBank/DDBJ whole genome shotgun (WGS) entry which is preliminary data.</text>
</comment>
<dbReference type="InterPro" id="IPR013471">
    <property type="entry name" value="RNase_Z/BN"/>
</dbReference>
<comment type="subunit">
    <text evidence="2">Homodimer.</text>
</comment>
<protein>
    <submittedName>
        <fullName evidence="9">RNZ1 protein</fullName>
    </submittedName>
</protein>
<name>A0A7K6B520_UPUEP</name>
<keyword evidence="3" id="KW-0819">tRNA processing</keyword>
<dbReference type="SUPFAM" id="SSF56281">
    <property type="entry name" value="Metallo-hydrolase/oxidoreductase"/>
    <property type="match status" value="1"/>
</dbReference>
<evidence type="ECO:0000256" key="1">
    <source>
        <dbReference type="ARBA" id="ARBA00001947"/>
    </source>
</evidence>
<dbReference type="PANTHER" id="PTHR46018">
    <property type="entry name" value="ZINC PHOSPHODIESTERASE ELAC PROTEIN 1"/>
    <property type="match status" value="1"/>
</dbReference>
<keyword evidence="8" id="KW-0862">Zinc</keyword>
<accession>A0A7K6B520</accession>
<evidence type="ECO:0000256" key="6">
    <source>
        <dbReference type="ARBA" id="ARBA00022759"/>
    </source>
</evidence>
<dbReference type="GO" id="GO:0046872">
    <property type="term" value="F:metal ion binding"/>
    <property type="evidence" value="ECO:0007669"/>
    <property type="project" value="UniProtKB-KW"/>
</dbReference>
<dbReference type="EMBL" id="VZRI01009357">
    <property type="protein sequence ID" value="NWU97264.1"/>
    <property type="molecule type" value="Genomic_DNA"/>
</dbReference>
<keyword evidence="7" id="KW-0378">Hydrolase</keyword>
<feature type="non-terminal residue" evidence="9">
    <location>
        <position position="1"/>
    </location>
</feature>
<gene>
    <name evidence="9" type="primary">Elac1</name>
    <name evidence="9" type="ORF">UPUEPO_R14511</name>
</gene>
<comment type="cofactor">
    <cofactor evidence="1">
        <name>Zn(2+)</name>
        <dbReference type="ChEBI" id="CHEBI:29105"/>
    </cofactor>
</comment>
<dbReference type="Proteomes" id="UP000544127">
    <property type="component" value="Unassembled WGS sequence"/>
</dbReference>
<dbReference type="PANTHER" id="PTHR46018:SF2">
    <property type="entry name" value="ZINC PHOSPHODIESTERASE ELAC PROTEIN 1"/>
    <property type="match status" value="1"/>
</dbReference>
<sequence>AGKITKIFITHLHGDHFFGLPGLLCTISLQSSADTSPRPPVEIYGPLGLGNFIRRSLELSHSQLLFPYVVHELVPTSDQCPAEEFKDFSSLAQPEAAPPGAQGRRIHLDPEEDSYLLLEDEQLVVKGFRLFHRIPSFGFVVEEKARTGRLNVQKLQELGIPAGPLYGKLKTGSTITLENGLRVSPSDVLHHPIPGRKICILGDCSGIVGNAAVSLCFGADILIHEATLDDSQEEKAREHGHSTPKTAAGFAELCRVKRLVLNHFSQRYKPVALRASQGDATVATLLKAQAQEVFRGGDVTLAEDFLTIVIPMKK</sequence>
<keyword evidence="4" id="KW-0540">Nuclease</keyword>
<evidence type="ECO:0000256" key="2">
    <source>
        <dbReference type="ARBA" id="ARBA00011738"/>
    </source>
</evidence>
<dbReference type="CDD" id="cd07717">
    <property type="entry name" value="RNaseZ_ZiPD-like_MBL-fold"/>
    <property type="match status" value="1"/>
</dbReference>
<evidence type="ECO:0000256" key="7">
    <source>
        <dbReference type="ARBA" id="ARBA00022801"/>
    </source>
</evidence>
<keyword evidence="6" id="KW-0255">Endonuclease</keyword>
<keyword evidence="10" id="KW-1185">Reference proteome</keyword>
<dbReference type="GO" id="GO:0042781">
    <property type="term" value="F:3'-tRNA processing endoribonuclease activity"/>
    <property type="evidence" value="ECO:0007669"/>
    <property type="project" value="TreeGrafter"/>
</dbReference>
<feature type="non-terminal residue" evidence="9">
    <location>
        <position position="314"/>
    </location>
</feature>
<evidence type="ECO:0000256" key="3">
    <source>
        <dbReference type="ARBA" id="ARBA00022694"/>
    </source>
</evidence>
<dbReference type="HAMAP" id="MF_01818">
    <property type="entry name" value="RNase_Z_BN"/>
    <property type="match status" value="1"/>
</dbReference>
<keyword evidence="5" id="KW-0479">Metal-binding</keyword>
<evidence type="ECO:0000313" key="10">
    <source>
        <dbReference type="Proteomes" id="UP000544127"/>
    </source>
</evidence>
<evidence type="ECO:0000313" key="9">
    <source>
        <dbReference type="EMBL" id="NWU97264.1"/>
    </source>
</evidence>